<name>A0ABR2JY15_9EUKA</name>
<comment type="caution">
    <text evidence="1">The sequence shown here is derived from an EMBL/GenBank/DDBJ whole genome shotgun (WGS) entry which is preliminary data.</text>
</comment>
<gene>
    <name evidence="1" type="ORF">M9Y10_046048</name>
</gene>
<sequence>MKRVTWNVTVNSFENITAIIDGPNCTIERLLNASNFSEALKRQHAKLVFFVNSNIVTFAKIAMNVIPNDKSSLALRLLVTQIPAFSPKVSQNTDFIEYMSKFLFELKDFSIIKLRNYCLTMQFFIKLTNGNFLLQFTNGADLFIKLLEYEQYLCTYDLINYITSDGHPLFTKYLETINATNILWDHIKKFRNDRIKYKFLTNVMSSISLDSEMLLFIADSDKFSIIFDDAVQTKDKYLSNSAMELIYEMCSHCDESESEDSSSLYQLVFMFLFDHLDQLSTFIADNSFFSSGKLKAIEIINGLLSIKEEMPQSVLDAAGSLFSQIFDYPLLSPLHCGCLSLFTVLSSTEIEYDFEDFLTKFDVRNKIVHEFDNKSSDKQYYGHLYKITELILENKSSKCVLDYWIQYIKGPFTEMQKIINSNYGGDVPSRIQSMTGFDDRYI</sequence>
<proteinExistence type="predicted"/>
<evidence type="ECO:0000313" key="1">
    <source>
        <dbReference type="EMBL" id="KAK8883398.1"/>
    </source>
</evidence>
<reference evidence="1 2" key="1">
    <citation type="submission" date="2024-04" db="EMBL/GenBank/DDBJ databases">
        <title>Tritrichomonas musculus Genome.</title>
        <authorList>
            <person name="Alves-Ferreira E."/>
            <person name="Grigg M."/>
            <person name="Lorenzi H."/>
            <person name="Galac M."/>
        </authorList>
    </citation>
    <scope>NUCLEOTIDE SEQUENCE [LARGE SCALE GENOMIC DNA]</scope>
    <source>
        <strain evidence="1 2">EAF2021</strain>
    </source>
</reference>
<dbReference type="Proteomes" id="UP001470230">
    <property type="component" value="Unassembled WGS sequence"/>
</dbReference>
<accession>A0ABR2JY15</accession>
<dbReference type="EMBL" id="JAPFFF010000009">
    <property type="protein sequence ID" value="KAK8883398.1"/>
    <property type="molecule type" value="Genomic_DNA"/>
</dbReference>
<keyword evidence="2" id="KW-1185">Reference proteome</keyword>
<evidence type="ECO:0000313" key="2">
    <source>
        <dbReference type="Proteomes" id="UP001470230"/>
    </source>
</evidence>
<organism evidence="1 2">
    <name type="scientific">Tritrichomonas musculus</name>
    <dbReference type="NCBI Taxonomy" id="1915356"/>
    <lineage>
        <taxon>Eukaryota</taxon>
        <taxon>Metamonada</taxon>
        <taxon>Parabasalia</taxon>
        <taxon>Tritrichomonadida</taxon>
        <taxon>Tritrichomonadidae</taxon>
        <taxon>Tritrichomonas</taxon>
    </lineage>
</organism>
<protein>
    <submittedName>
        <fullName evidence="1">Uncharacterized protein</fullName>
    </submittedName>
</protein>